<feature type="domain" description="Flavin reductase like" evidence="3">
    <location>
        <begin position="39"/>
        <end position="187"/>
    </location>
</feature>
<dbReference type="PANTHER" id="PTHR30466">
    <property type="entry name" value="FLAVIN REDUCTASE"/>
    <property type="match status" value="1"/>
</dbReference>
<evidence type="ECO:0000259" key="3">
    <source>
        <dbReference type="SMART" id="SM00903"/>
    </source>
</evidence>
<evidence type="ECO:0000313" key="5">
    <source>
        <dbReference type="Proteomes" id="UP000025229"/>
    </source>
</evidence>
<dbReference type="EMBL" id="CP007514">
    <property type="protein sequence ID" value="AHY46130.1"/>
    <property type="molecule type" value="Genomic_DNA"/>
</dbReference>
<organism evidence="4 5">
    <name type="scientific">Rubrobacter radiotolerans</name>
    <name type="common">Arthrobacter radiotolerans</name>
    <dbReference type="NCBI Taxonomy" id="42256"/>
    <lineage>
        <taxon>Bacteria</taxon>
        <taxon>Bacillati</taxon>
        <taxon>Actinomycetota</taxon>
        <taxon>Rubrobacteria</taxon>
        <taxon>Rubrobacterales</taxon>
        <taxon>Rubrobacteraceae</taxon>
        <taxon>Rubrobacter</taxon>
    </lineage>
</organism>
<evidence type="ECO:0000256" key="2">
    <source>
        <dbReference type="SAM" id="MobiDB-lite"/>
    </source>
</evidence>
<gene>
    <name evidence="4" type="ORF">RradSPS_0847</name>
</gene>
<dbReference type="Pfam" id="PF01613">
    <property type="entry name" value="Flavin_Reduct"/>
    <property type="match status" value="1"/>
</dbReference>
<keyword evidence="1" id="KW-0560">Oxidoreductase</keyword>
<sequence>MKPSPAGGPRGFAAGAPSERRAGREASSLATGEELRSLMRHFPSGVTVVTCGPPQEAEGMTASAVFSVSLDPPLMLVSVQREARLNAKVRAQGHYAVNFLAEDQEGLSRLFSSPERSSGPEAAHTLGGGPGETGAPLASGGLGSVECTLEAVYPGGDHDLFLGRVVAVHPGDERKSPLVYHEGTYPRLVHDPRPAESAGAFVDSARGFDVRTRDFTRRRRKR</sequence>
<dbReference type="STRING" id="42256.RradSPS_0847"/>
<dbReference type="SUPFAM" id="SSF50475">
    <property type="entry name" value="FMN-binding split barrel"/>
    <property type="match status" value="1"/>
</dbReference>
<dbReference type="SMART" id="SM00903">
    <property type="entry name" value="Flavin_Reduct"/>
    <property type="match status" value="1"/>
</dbReference>
<protein>
    <submittedName>
        <fullName evidence="4">Flavin reductase like domain</fullName>
    </submittedName>
</protein>
<dbReference type="GO" id="GO:0010181">
    <property type="term" value="F:FMN binding"/>
    <property type="evidence" value="ECO:0007669"/>
    <property type="project" value="InterPro"/>
</dbReference>
<keyword evidence="5" id="KW-1185">Reference proteome</keyword>
<evidence type="ECO:0000256" key="1">
    <source>
        <dbReference type="ARBA" id="ARBA00023002"/>
    </source>
</evidence>
<dbReference type="Gene3D" id="2.30.110.10">
    <property type="entry name" value="Electron Transport, Fmn-binding Protein, Chain A"/>
    <property type="match status" value="1"/>
</dbReference>
<dbReference type="Proteomes" id="UP000025229">
    <property type="component" value="Chromosome"/>
</dbReference>
<dbReference type="eggNOG" id="COG1853">
    <property type="taxonomic scope" value="Bacteria"/>
</dbReference>
<dbReference type="AlphaFoldDB" id="A0A023X2B2"/>
<dbReference type="InterPro" id="IPR012349">
    <property type="entry name" value="Split_barrel_FMN-bd"/>
</dbReference>
<dbReference type="GO" id="GO:0042602">
    <property type="term" value="F:riboflavin reductase (NADPH) activity"/>
    <property type="evidence" value="ECO:0007669"/>
    <property type="project" value="TreeGrafter"/>
</dbReference>
<dbReference type="InterPro" id="IPR050268">
    <property type="entry name" value="NADH-dep_flavin_reductase"/>
</dbReference>
<reference evidence="4 5" key="1">
    <citation type="submission" date="2014-03" db="EMBL/GenBank/DDBJ databases">
        <title>Complete genome sequence of the Radio-Resistant Rubrobacter radiotolerans RSPS-4.</title>
        <authorList>
            <person name="Egas C.C."/>
            <person name="Barroso C.C."/>
            <person name="Froufe H.J.C."/>
            <person name="Pacheco J.J."/>
            <person name="Albuquerque L.L."/>
            <person name="da Costa M.M.S."/>
        </authorList>
    </citation>
    <scope>NUCLEOTIDE SEQUENCE [LARGE SCALE GENOMIC DNA]</scope>
    <source>
        <strain evidence="4 5">RSPS-4</strain>
    </source>
</reference>
<name>A0A023X2B2_RUBRA</name>
<proteinExistence type="predicted"/>
<dbReference type="InterPro" id="IPR002563">
    <property type="entry name" value="Flavin_Rdtase-like_dom"/>
</dbReference>
<evidence type="ECO:0000313" key="4">
    <source>
        <dbReference type="EMBL" id="AHY46130.1"/>
    </source>
</evidence>
<dbReference type="KEGG" id="rrd:RradSPS_0847"/>
<feature type="region of interest" description="Disordered" evidence="2">
    <location>
        <begin position="110"/>
        <end position="139"/>
    </location>
</feature>
<dbReference type="HOGENOM" id="CLU_059021_1_4_11"/>
<feature type="compositionally biased region" description="Low complexity" evidence="2">
    <location>
        <begin position="1"/>
        <end position="17"/>
    </location>
</feature>
<accession>A0A023X2B2</accession>
<feature type="region of interest" description="Disordered" evidence="2">
    <location>
        <begin position="1"/>
        <end position="31"/>
    </location>
</feature>
<dbReference type="PANTHER" id="PTHR30466:SF1">
    <property type="entry name" value="FMN REDUCTASE (NADH) RUTF"/>
    <property type="match status" value="1"/>
</dbReference>